<accession>A0A3E2H1C9</accession>
<feature type="transmembrane region" description="Helical" evidence="6">
    <location>
        <begin position="360"/>
        <end position="386"/>
    </location>
</feature>
<feature type="transmembrane region" description="Helical" evidence="6">
    <location>
        <begin position="509"/>
        <end position="533"/>
    </location>
</feature>
<reference evidence="8 9" key="1">
    <citation type="submission" date="2018-05" db="EMBL/GenBank/DDBJ databases">
        <title>Draft genome sequence of Scytalidium lignicola DSM 105466, a ubiquitous saprotrophic fungus.</title>
        <authorList>
            <person name="Buettner E."/>
            <person name="Gebauer A.M."/>
            <person name="Hofrichter M."/>
            <person name="Liers C."/>
            <person name="Kellner H."/>
        </authorList>
    </citation>
    <scope>NUCLEOTIDE SEQUENCE [LARGE SCALE GENOMIC DNA]</scope>
    <source>
        <strain evidence="8 9">DSM 105466</strain>
    </source>
</reference>
<dbReference type="GO" id="GO:0016020">
    <property type="term" value="C:membrane"/>
    <property type="evidence" value="ECO:0007669"/>
    <property type="project" value="UniProtKB-SubCell"/>
</dbReference>
<feature type="region of interest" description="Disordered" evidence="5">
    <location>
        <begin position="1"/>
        <end position="65"/>
    </location>
</feature>
<dbReference type="PANTHER" id="PTHR23507:SF40">
    <property type="entry name" value="TETRACYCLINE-EFFLUX TRANSPORTER"/>
    <property type="match status" value="1"/>
</dbReference>
<proteinExistence type="predicted"/>
<evidence type="ECO:0000313" key="8">
    <source>
        <dbReference type="EMBL" id="RFU27052.1"/>
    </source>
</evidence>
<feature type="compositionally biased region" description="Basic and acidic residues" evidence="5">
    <location>
        <begin position="48"/>
        <end position="65"/>
    </location>
</feature>
<dbReference type="PANTHER" id="PTHR23507">
    <property type="entry name" value="ZGC:174356"/>
    <property type="match status" value="1"/>
</dbReference>
<organism evidence="8 9">
    <name type="scientific">Scytalidium lignicola</name>
    <name type="common">Hyphomycete</name>
    <dbReference type="NCBI Taxonomy" id="5539"/>
    <lineage>
        <taxon>Eukaryota</taxon>
        <taxon>Fungi</taxon>
        <taxon>Dikarya</taxon>
        <taxon>Ascomycota</taxon>
        <taxon>Pezizomycotina</taxon>
        <taxon>Leotiomycetes</taxon>
        <taxon>Leotiomycetes incertae sedis</taxon>
        <taxon>Scytalidium</taxon>
    </lineage>
</organism>
<dbReference type="SUPFAM" id="SSF103473">
    <property type="entry name" value="MFS general substrate transporter"/>
    <property type="match status" value="1"/>
</dbReference>
<evidence type="ECO:0000313" key="9">
    <source>
        <dbReference type="Proteomes" id="UP000258309"/>
    </source>
</evidence>
<keyword evidence="3 6" id="KW-1133">Transmembrane helix</keyword>
<sequence length="597" mass="65316">MDSSKSKVGVTVHEQRVRENSNSSNSSNDSIDDHDNDSQSSEESPLLGHDDSLSDGARKGTDEWNGHEDFEGLPWWKTPSVYWLLPPFFLFALSFGGIIVPKLNLILSLVCRRYLADRAVVDPSFTFSPVLLGTDNPQCRIPEVQSLVSKFMLWMTVSTGTLSAVVAPKFGAFSDRYGRLRLLTLTSFGMLLSELFTIFAATFPDTIHHKWLLAGALVEGLCGSFTTGMSMAHAYAADVTHPTKRNVAFGYFSACLFSGIAIGPLIAGYVVKWSGSLITIFYIALGVHIFFILFILICVPESLSRKKQLLARQKYAALIHGTEHEGITWLWALKHGNLFEPLRILWPTGPGTSGYLRANLVLLAGVDTTIFGVAMGSATVVVYYIGFFFGWETADTNFFISLVNSSRVAALIILLPILNYIFRIRPRNRQRRESGIVLPEKTSGSDVFELSIVRVAILFEILGYGGYAVARNGHLFRLAGVFTAFGGLGSPMLSAGLTKHVPHEKVGQLLGATGLLHALARIVCPTVFNLIYAGTVGTYPQAVFVVLASCFFVAFLASWFIRPHVYLDAHAAETGGHASEDDAAAEDAFLDEEIGAY</sequence>
<feature type="transmembrane region" description="Helical" evidence="6">
    <location>
        <begin position="398"/>
        <end position="422"/>
    </location>
</feature>
<dbReference type="OrthoDB" id="3026777at2759"/>
<dbReference type="AlphaFoldDB" id="A0A3E2H1C9"/>
<evidence type="ECO:0000256" key="5">
    <source>
        <dbReference type="SAM" id="MobiDB-lite"/>
    </source>
</evidence>
<feature type="transmembrane region" description="Helical" evidence="6">
    <location>
        <begin position="81"/>
        <end position="100"/>
    </location>
</feature>
<evidence type="ECO:0000259" key="7">
    <source>
        <dbReference type="PROSITE" id="PS50850"/>
    </source>
</evidence>
<feature type="transmembrane region" description="Helical" evidence="6">
    <location>
        <begin position="476"/>
        <end position="497"/>
    </location>
</feature>
<comment type="subcellular location">
    <subcellularLocation>
        <location evidence="1">Membrane</location>
        <topology evidence="1">Multi-pass membrane protein</topology>
    </subcellularLocation>
</comment>
<keyword evidence="9" id="KW-1185">Reference proteome</keyword>
<dbReference type="EMBL" id="NCSJ02000226">
    <property type="protein sequence ID" value="RFU27052.1"/>
    <property type="molecule type" value="Genomic_DNA"/>
</dbReference>
<feature type="non-terminal residue" evidence="8">
    <location>
        <position position="1"/>
    </location>
</feature>
<dbReference type="Gene3D" id="1.20.1250.20">
    <property type="entry name" value="MFS general substrate transporter like domains"/>
    <property type="match status" value="1"/>
</dbReference>
<feature type="non-terminal residue" evidence="8">
    <location>
        <position position="597"/>
    </location>
</feature>
<dbReference type="InterPro" id="IPR020846">
    <property type="entry name" value="MFS_dom"/>
</dbReference>
<evidence type="ECO:0000256" key="3">
    <source>
        <dbReference type="ARBA" id="ARBA00022989"/>
    </source>
</evidence>
<dbReference type="OMA" id="NPQCQIP"/>
<dbReference type="Pfam" id="PF07690">
    <property type="entry name" value="MFS_1"/>
    <property type="match status" value="1"/>
</dbReference>
<name>A0A3E2H1C9_SCYLI</name>
<feature type="transmembrane region" description="Helical" evidence="6">
    <location>
        <begin position="277"/>
        <end position="299"/>
    </location>
</feature>
<feature type="transmembrane region" description="Helical" evidence="6">
    <location>
        <begin position="182"/>
        <end position="201"/>
    </location>
</feature>
<dbReference type="InterPro" id="IPR036259">
    <property type="entry name" value="MFS_trans_sf"/>
</dbReference>
<feature type="transmembrane region" description="Helical" evidence="6">
    <location>
        <begin position="248"/>
        <end position="271"/>
    </location>
</feature>
<evidence type="ECO:0000256" key="4">
    <source>
        <dbReference type="ARBA" id="ARBA00023136"/>
    </source>
</evidence>
<dbReference type="Proteomes" id="UP000258309">
    <property type="component" value="Unassembled WGS sequence"/>
</dbReference>
<evidence type="ECO:0000256" key="6">
    <source>
        <dbReference type="SAM" id="Phobius"/>
    </source>
</evidence>
<evidence type="ECO:0000256" key="2">
    <source>
        <dbReference type="ARBA" id="ARBA00022692"/>
    </source>
</evidence>
<dbReference type="STRING" id="5539.A0A3E2H1C9"/>
<feature type="transmembrane region" description="Helical" evidence="6">
    <location>
        <begin position="213"/>
        <end position="236"/>
    </location>
</feature>
<protein>
    <recommendedName>
        <fullName evidence="7">Major facilitator superfamily (MFS) profile domain-containing protein</fullName>
    </recommendedName>
</protein>
<feature type="domain" description="Major facilitator superfamily (MFS) profile" evidence="7">
    <location>
        <begin position="80"/>
        <end position="566"/>
    </location>
</feature>
<feature type="compositionally biased region" description="Low complexity" evidence="5">
    <location>
        <begin position="20"/>
        <end position="29"/>
    </location>
</feature>
<keyword evidence="4 6" id="KW-0472">Membrane</keyword>
<dbReference type="GO" id="GO:0022857">
    <property type="term" value="F:transmembrane transporter activity"/>
    <property type="evidence" value="ECO:0007669"/>
    <property type="project" value="InterPro"/>
</dbReference>
<dbReference type="PROSITE" id="PS50850">
    <property type="entry name" value="MFS"/>
    <property type="match status" value="1"/>
</dbReference>
<comment type="caution">
    <text evidence="8">The sequence shown here is derived from an EMBL/GenBank/DDBJ whole genome shotgun (WGS) entry which is preliminary data.</text>
</comment>
<evidence type="ECO:0000256" key="1">
    <source>
        <dbReference type="ARBA" id="ARBA00004141"/>
    </source>
</evidence>
<feature type="transmembrane region" description="Helical" evidence="6">
    <location>
        <begin position="539"/>
        <end position="561"/>
    </location>
</feature>
<keyword evidence="2 6" id="KW-0812">Transmembrane</keyword>
<dbReference type="InterPro" id="IPR011701">
    <property type="entry name" value="MFS"/>
</dbReference>
<gene>
    <name evidence="8" type="ORF">B7463_g9287</name>
</gene>